<evidence type="ECO:0000256" key="1">
    <source>
        <dbReference type="SAM" id="SignalP"/>
    </source>
</evidence>
<accession>A0ABV6YLT6</accession>
<comment type="caution">
    <text evidence="2">The sequence shown here is derived from an EMBL/GenBank/DDBJ whole genome shotgun (WGS) entry which is preliminary data.</text>
</comment>
<feature type="signal peptide" evidence="1">
    <location>
        <begin position="1"/>
        <end position="24"/>
    </location>
</feature>
<keyword evidence="3" id="KW-1185">Reference proteome</keyword>
<gene>
    <name evidence="2" type="ORF">ACFL6M_06825</name>
</gene>
<dbReference type="EMBL" id="JBHPKH010000118">
    <property type="protein sequence ID" value="MFC1573296.1"/>
    <property type="molecule type" value="Genomic_DNA"/>
</dbReference>
<dbReference type="Proteomes" id="UP001593833">
    <property type="component" value="Unassembled WGS sequence"/>
</dbReference>
<feature type="non-terminal residue" evidence="2">
    <location>
        <position position="112"/>
    </location>
</feature>
<evidence type="ECO:0000313" key="3">
    <source>
        <dbReference type="Proteomes" id="UP001593833"/>
    </source>
</evidence>
<keyword evidence="1" id="KW-0732">Signal</keyword>
<evidence type="ECO:0000313" key="2">
    <source>
        <dbReference type="EMBL" id="MFC1573296.1"/>
    </source>
</evidence>
<organism evidence="2 3">
    <name type="scientific">Eiseniibacteriota bacterium</name>
    <dbReference type="NCBI Taxonomy" id="2212470"/>
    <lineage>
        <taxon>Bacteria</taxon>
        <taxon>Candidatus Eiseniibacteriota</taxon>
    </lineage>
</organism>
<sequence length="112" mass="12166">MRQTGIGIRLIVILVFGVTLNASAADTDLSGGAFLTHYVAGSTPETDPPEIGDADQVVSEIDTRELSIWYVLAAWDEPKTFCFAEFGFGDYDADIYTFTDWGVIVPPGDMPL</sequence>
<protein>
    <submittedName>
        <fullName evidence="2">Uncharacterized protein</fullName>
    </submittedName>
</protein>
<name>A0ABV6YLT6_UNCEI</name>
<feature type="chain" id="PRO_5047184539" evidence="1">
    <location>
        <begin position="25"/>
        <end position="112"/>
    </location>
</feature>
<reference evidence="2 3" key="1">
    <citation type="submission" date="2024-09" db="EMBL/GenBank/DDBJ databases">
        <authorList>
            <person name="D'Angelo T."/>
        </authorList>
    </citation>
    <scope>NUCLEOTIDE SEQUENCE [LARGE SCALE GENOMIC DNA]</scope>
    <source>
        <strain evidence="2">SAG AM-320-E07</strain>
    </source>
</reference>
<proteinExistence type="predicted"/>